<organism evidence="1 2">
    <name type="scientific">Haematococcus lacustris</name>
    <name type="common">Green alga</name>
    <name type="synonym">Haematococcus pluvialis</name>
    <dbReference type="NCBI Taxonomy" id="44745"/>
    <lineage>
        <taxon>Eukaryota</taxon>
        <taxon>Viridiplantae</taxon>
        <taxon>Chlorophyta</taxon>
        <taxon>core chlorophytes</taxon>
        <taxon>Chlorophyceae</taxon>
        <taxon>CS clade</taxon>
        <taxon>Chlamydomonadales</taxon>
        <taxon>Haematococcaceae</taxon>
        <taxon>Haematococcus</taxon>
    </lineage>
</organism>
<feature type="non-terminal residue" evidence="1">
    <location>
        <position position="53"/>
    </location>
</feature>
<dbReference type="AlphaFoldDB" id="A0A6A0AL40"/>
<dbReference type="EMBL" id="BLLF01007550">
    <property type="protein sequence ID" value="GFH33001.1"/>
    <property type="molecule type" value="Genomic_DNA"/>
</dbReference>
<keyword evidence="2" id="KW-1185">Reference proteome</keyword>
<comment type="caution">
    <text evidence="1">The sequence shown here is derived from an EMBL/GenBank/DDBJ whole genome shotgun (WGS) entry which is preliminary data.</text>
</comment>
<name>A0A6A0AL40_HAELA</name>
<dbReference type="Proteomes" id="UP000485058">
    <property type="component" value="Unassembled WGS sequence"/>
</dbReference>
<feature type="non-terminal residue" evidence="1">
    <location>
        <position position="1"/>
    </location>
</feature>
<proteinExistence type="predicted"/>
<gene>
    <name evidence="1" type="ORF">HaLaN_32310</name>
</gene>
<accession>A0A6A0AL40</accession>
<reference evidence="1 2" key="1">
    <citation type="submission" date="2020-02" db="EMBL/GenBank/DDBJ databases">
        <title>Draft genome sequence of Haematococcus lacustris strain NIES-144.</title>
        <authorList>
            <person name="Morimoto D."/>
            <person name="Nakagawa S."/>
            <person name="Yoshida T."/>
            <person name="Sawayama S."/>
        </authorList>
    </citation>
    <scope>NUCLEOTIDE SEQUENCE [LARGE SCALE GENOMIC DNA]</scope>
    <source>
        <strain evidence="1 2">NIES-144</strain>
    </source>
</reference>
<protein>
    <submittedName>
        <fullName evidence="1">Uncharacterized protein</fullName>
    </submittedName>
</protein>
<evidence type="ECO:0000313" key="2">
    <source>
        <dbReference type="Proteomes" id="UP000485058"/>
    </source>
</evidence>
<sequence>CTFCIRSRGGRSGLLLHCCGQPFSCAEGGRGEAMNNIVLPTGLQQSLHVEHAL</sequence>
<evidence type="ECO:0000313" key="1">
    <source>
        <dbReference type="EMBL" id="GFH33001.1"/>
    </source>
</evidence>